<evidence type="ECO:0000313" key="1">
    <source>
        <dbReference type="EMBL" id="KAK7530814.1"/>
    </source>
</evidence>
<sequence>MTSDKGPTVRSAITASRYVQRDSTLALSNSPFGKLPNEIIEIILEYVERNTHFSEYKQCLLACTNSPFGKLPDEIFEIILYYVECNAGFSEYKQCLFACSHFMTLGCKPLKLKRCLNRSGFLSFAWRFPAQLYVAVESLTIGLYYPSWTYPLPSDRETLSIPPNVHWNPSQQFLDILPKLTNLRTFSLQVEAFDDYPTSLHFVEEVLRLLPDSVTYLELDTGCSRRNRPRFIHFHVCEALGKIMPRLKALSLRTKYVCEALFGISRPGDEPHMRFPRLEQLLIEIPNVHTPQPMRYTGLDLWCGYHAGSHTPRAYLPDIRRMKARGAFPALLECVMYFRKRVPPPDAQGVLSRTNSGFHLLINVLREESLVVPYQTPEQRHGARVLCARGYDGDVVALDDEFSRLCFFGFWATLRNGVRSHACPGPPCCSCHIAALFLSDRFEPGLILHELRPDERWGGLSRRSVLFEGAFELHSEYGFVPLGYDVRYSGGLFRLVKMDQRSTYYRSDRFRVGGGGLHEHDDCSLGDVWY</sequence>
<proteinExistence type="predicted"/>
<dbReference type="EMBL" id="JBBPEH010000013">
    <property type="protein sequence ID" value="KAK7530814.1"/>
    <property type="molecule type" value="Genomic_DNA"/>
</dbReference>
<name>A0ABR1L6E8_9PEZI</name>
<protein>
    <recommendedName>
        <fullName evidence="3">F-box domain-containing protein</fullName>
    </recommendedName>
</protein>
<keyword evidence="2" id="KW-1185">Reference proteome</keyword>
<dbReference type="Proteomes" id="UP001360953">
    <property type="component" value="Unassembled WGS sequence"/>
</dbReference>
<comment type="caution">
    <text evidence="1">The sequence shown here is derived from an EMBL/GenBank/DDBJ whole genome shotgun (WGS) entry which is preliminary data.</text>
</comment>
<accession>A0ABR1L6E8</accession>
<evidence type="ECO:0008006" key="3">
    <source>
        <dbReference type="Google" id="ProtNLM"/>
    </source>
</evidence>
<dbReference type="GeneID" id="92035530"/>
<organism evidence="1 2">
    <name type="scientific">Phyllosticta citribraziliensis</name>
    <dbReference type="NCBI Taxonomy" id="989973"/>
    <lineage>
        <taxon>Eukaryota</taxon>
        <taxon>Fungi</taxon>
        <taxon>Dikarya</taxon>
        <taxon>Ascomycota</taxon>
        <taxon>Pezizomycotina</taxon>
        <taxon>Dothideomycetes</taxon>
        <taxon>Dothideomycetes incertae sedis</taxon>
        <taxon>Botryosphaeriales</taxon>
        <taxon>Phyllostictaceae</taxon>
        <taxon>Phyllosticta</taxon>
    </lineage>
</organism>
<reference evidence="1 2" key="1">
    <citation type="submission" date="2024-04" db="EMBL/GenBank/DDBJ databases">
        <title>Phyllosticta paracitricarpa is synonymous to the EU quarantine fungus P. citricarpa based on phylogenomic analyses.</title>
        <authorList>
            <consortium name="Lawrence Berkeley National Laboratory"/>
            <person name="Van ingen-buijs V.A."/>
            <person name="Van westerhoven A.C."/>
            <person name="Haridas S."/>
            <person name="Skiadas P."/>
            <person name="Martin F."/>
            <person name="Groenewald J.Z."/>
            <person name="Crous P.W."/>
            <person name="Seidl M.F."/>
        </authorList>
    </citation>
    <scope>NUCLEOTIDE SEQUENCE [LARGE SCALE GENOMIC DNA]</scope>
    <source>
        <strain evidence="1 2">CPC 17464</strain>
    </source>
</reference>
<gene>
    <name evidence="1" type="ORF">J3D65DRAFT_662308</name>
</gene>
<dbReference type="RefSeq" id="XP_066650887.1">
    <property type="nucleotide sequence ID" value="XM_066802624.1"/>
</dbReference>
<evidence type="ECO:0000313" key="2">
    <source>
        <dbReference type="Proteomes" id="UP001360953"/>
    </source>
</evidence>